<reference evidence="1 2" key="1">
    <citation type="journal article" date="2023" name="Mol. Ecol. Resour.">
        <title>Chromosome-level genome assembly of a triploid poplar Populus alba 'Berolinensis'.</title>
        <authorList>
            <person name="Chen S."/>
            <person name="Yu Y."/>
            <person name="Wang X."/>
            <person name="Wang S."/>
            <person name="Zhang T."/>
            <person name="Zhou Y."/>
            <person name="He R."/>
            <person name="Meng N."/>
            <person name="Wang Y."/>
            <person name="Liu W."/>
            <person name="Liu Z."/>
            <person name="Liu J."/>
            <person name="Guo Q."/>
            <person name="Huang H."/>
            <person name="Sederoff R.R."/>
            <person name="Wang G."/>
            <person name="Qu G."/>
            <person name="Chen S."/>
        </authorList>
    </citation>
    <scope>NUCLEOTIDE SEQUENCE [LARGE SCALE GENOMIC DNA]</scope>
    <source>
        <strain evidence="1">SC-2020</strain>
    </source>
</reference>
<name>A0AAD6R3P5_9ROSI</name>
<gene>
    <name evidence="1" type="ORF">NC653_012018</name>
</gene>
<dbReference type="AlphaFoldDB" id="A0AAD6R3P5"/>
<evidence type="ECO:0000313" key="1">
    <source>
        <dbReference type="EMBL" id="KAJ7001789.1"/>
    </source>
</evidence>
<dbReference type="EMBL" id="JAQIZT010000004">
    <property type="protein sequence ID" value="KAJ7001789.1"/>
    <property type="molecule type" value="Genomic_DNA"/>
</dbReference>
<proteinExistence type="predicted"/>
<organism evidence="1 2">
    <name type="scientific">Populus alba x Populus x berolinensis</name>
    <dbReference type="NCBI Taxonomy" id="444605"/>
    <lineage>
        <taxon>Eukaryota</taxon>
        <taxon>Viridiplantae</taxon>
        <taxon>Streptophyta</taxon>
        <taxon>Embryophyta</taxon>
        <taxon>Tracheophyta</taxon>
        <taxon>Spermatophyta</taxon>
        <taxon>Magnoliopsida</taxon>
        <taxon>eudicotyledons</taxon>
        <taxon>Gunneridae</taxon>
        <taxon>Pentapetalae</taxon>
        <taxon>rosids</taxon>
        <taxon>fabids</taxon>
        <taxon>Malpighiales</taxon>
        <taxon>Salicaceae</taxon>
        <taxon>Saliceae</taxon>
        <taxon>Populus</taxon>
    </lineage>
</organism>
<keyword evidence="2" id="KW-1185">Reference proteome</keyword>
<protein>
    <submittedName>
        <fullName evidence="1">Uncharacterized protein</fullName>
    </submittedName>
</protein>
<accession>A0AAD6R3P5</accession>
<comment type="caution">
    <text evidence="1">The sequence shown here is derived from an EMBL/GenBank/DDBJ whole genome shotgun (WGS) entry which is preliminary data.</text>
</comment>
<evidence type="ECO:0000313" key="2">
    <source>
        <dbReference type="Proteomes" id="UP001164929"/>
    </source>
</evidence>
<sequence length="122" mass="13806">MKKKEEGTGPSFLLKEDDQNVPKFISHKYPQSRCQEHTPSFEMVGYRLWEKMIHDRPAATSHATEASRGTLPAAYVVLILPILPLALSKTSNLLLLNWLDFTLVDTRHAAFFNSYGNESSGR</sequence>
<dbReference type="Proteomes" id="UP001164929">
    <property type="component" value="Chromosome 4"/>
</dbReference>